<dbReference type="GeneID" id="30006397"/>
<dbReference type="Proteomes" id="UP000078343">
    <property type="component" value="Unassembled WGS sequence"/>
</dbReference>
<dbReference type="AlphaFoldDB" id="A0A178ZT74"/>
<feature type="domain" description="DUF6594" evidence="2">
    <location>
        <begin position="9"/>
        <end position="310"/>
    </location>
</feature>
<organism evidence="3 4">
    <name type="scientific">Fonsecaea erecta</name>
    <dbReference type="NCBI Taxonomy" id="1367422"/>
    <lineage>
        <taxon>Eukaryota</taxon>
        <taxon>Fungi</taxon>
        <taxon>Dikarya</taxon>
        <taxon>Ascomycota</taxon>
        <taxon>Pezizomycotina</taxon>
        <taxon>Eurotiomycetes</taxon>
        <taxon>Chaetothyriomycetidae</taxon>
        <taxon>Chaetothyriales</taxon>
        <taxon>Herpotrichiellaceae</taxon>
        <taxon>Fonsecaea</taxon>
    </lineage>
</organism>
<feature type="transmembrane region" description="Helical" evidence="1">
    <location>
        <begin position="298"/>
        <end position="318"/>
    </location>
</feature>
<keyword evidence="1" id="KW-0812">Transmembrane</keyword>
<comment type="caution">
    <text evidence="3">The sequence shown here is derived from an EMBL/GenBank/DDBJ whole genome shotgun (WGS) entry which is preliminary data.</text>
</comment>
<evidence type="ECO:0000256" key="1">
    <source>
        <dbReference type="SAM" id="Phobius"/>
    </source>
</evidence>
<dbReference type="PANTHER" id="PTHR34502:SF5">
    <property type="entry name" value="DUF6594 DOMAIN-CONTAINING PROTEIN"/>
    <property type="match status" value="1"/>
</dbReference>
<keyword evidence="4" id="KW-1185">Reference proteome</keyword>
<sequence>MERTRMRGYNKIAGVMGTYPQLSIFRRFLISNARNLLCLQAEIVNHEHDLRVAIKDDRNSADPTRKRFEYDISAMKGPHESPRTGLQWTRTLEMRGLLREYSPCPLPCLQRIVVLTACVTNLLDTALLQFASLCRLAPVNKSDLAVLHELLEKPDGSGEPFLEAHEYETWDEDTIKDLTSVAGLHTDRDALSRFIDKMVRSVYHKHIGRRLHDPISVVEAWAGEEGEKDRHIIEYPDSYVTTTIDTLSTILASVLPTIAAFGIYLIPDIMTRMAAIVGCTLLFSTTLSLVARPKRAECFAASCAFAAVLVVFVGNWNVPSSS</sequence>
<dbReference type="InterPro" id="IPR046529">
    <property type="entry name" value="DUF6594"/>
</dbReference>
<dbReference type="Pfam" id="PF20237">
    <property type="entry name" value="DUF6594"/>
    <property type="match status" value="1"/>
</dbReference>
<name>A0A178ZT74_9EURO</name>
<dbReference type="PANTHER" id="PTHR34502">
    <property type="entry name" value="DUF6594 DOMAIN-CONTAINING PROTEIN-RELATED"/>
    <property type="match status" value="1"/>
</dbReference>
<proteinExistence type="predicted"/>
<dbReference type="EMBL" id="LVYI01000002">
    <property type="protein sequence ID" value="OAP63000.1"/>
    <property type="molecule type" value="Genomic_DNA"/>
</dbReference>
<dbReference type="STRING" id="1367422.A0A178ZT74"/>
<protein>
    <recommendedName>
        <fullName evidence="2">DUF6594 domain-containing protein</fullName>
    </recommendedName>
</protein>
<evidence type="ECO:0000259" key="2">
    <source>
        <dbReference type="Pfam" id="PF20237"/>
    </source>
</evidence>
<feature type="transmembrane region" description="Helical" evidence="1">
    <location>
        <begin position="247"/>
        <end position="267"/>
    </location>
</feature>
<keyword evidence="1" id="KW-1133">Transmembrane helix</keyword>
<evidence type="ECO:0000313" key="3">
    <source>
        <dbReference type="EMBL" id="OAP63000.1"/>
    </source>
</evidence>
<dbReference type="OrthoDB" id="3533814at2759"/>
<feature type="transmembrane region" description="Helical" evidence="1">
    <location>
        <begin position="273"/>
        <end position="291"/>
    </location>
</feature>
<accession>A0A178ZT74</accession>
<keyword evidence="1" id="KW-0472">Membrane</keyword>
<evidence type="ECO:0000313" key="4">
    <source>
        <dbReference type="Proteomes" id="UP000078343"/>
    </source>
</evidence>
<reference evidence="3 4" key="1">
    <citation type="submission" date="2016-04" db="EMBL/GenBank/DDBJ databases">
        <title>Draft genome of Fonsecaea erecta CBS 125763.</title>
        <authorList>
            <person name="Weiss V.A."/>
            <person name="Vicente V.A."/>
            <person name="Raittz R.T."/>
            <person name="Moreno L.F."/>
            <person name="De Souza E.M."/>
            <person name="Pedrosa F.O."/>
            <person name="Steffens M.B."/>
            <person name="Faoro H."/>
            <person name="Tadra-Sfeir M.Z."/>
            <person name="Najafzadeh M.J."/>
            <person name="Felipe M.S."/>
            <person name="Teixeira M."/>
            <person name="Sun J."/>
            <person name="Xi L."/>
            <person name="Gomes R."/>
            <person name="De Azevedo C.M."/>
            <person name="Salgado C.G."/>
            <person name="Da Silva M.B."/>
            <person name="Nascimento M.F."/>
            <person name="Queiroz-Telles F."/>
            <person name="Attili D.S."/>
            <person name="Gorbushina A."/>
        </authorList>
    </citation>
    <scope>NUCLEOTIDE SEQUENCE [LARGE SCALE GENOMIC DNA]</scope>
    <source>
        <strain evidence="3 4">CBS 125763</strain>
    </source>
</reference>
<gene>
    <name evidence="3" type="ORF">AYL99_02227</name>
</gene>
<dbReference type="RefSeq" id="XP_018696367.1">
    <property type="nucleotide sequence ID" value="XM_018833743.1"/>
</dbReference>